<sequence>MERYGSHIAALARRAERDHRDFDPAEASPADVTNYLQEGAGQAIWLYVEARTGGRLVPFSEAELSALQDAMNTWLELYARCYGVDLEAEFTVREAAELLVDTRNIRDTAQLLTRVPGRRAEVRDSKRERTVDSK</sequence>
<reference evidence="2 4" key="1">
    <citation type="submission" date="2022-09" db="EMBL/GenBank/DDBJ databases">
        <title>Enrichment on poylsaccharides allowed isolation of novel metabolic and taxonomic groups of Haloarchaea.</title>
        <authorList>
            <person name="Sorokin D.Y."/>
            <person name="Elcheninov A.G."/>
            <person name="Khizhniak T.V."/>
            <person name="Kolganova T.V."/>
            <person name="Kublanov I.V."/>
        </authorList>
    </citation>
    <scope>NUCLEOTIDE SEQUENCE</scope>
    <source>
        <strain evidence="3 4">AArc-m2/3/4</strain>
        <strain evidence="2">AArc-xg1-1</strain>
    </source>
</reference>
<dbReference type="RefSeq" id="WP_338003551.1">
    <property type="nucleotide sequence ID" value="NZ_JAOPKA010000005.1"/>
</dbReference>
<feature type="domain" description="DUF8055" evidence="1">
    <location>
        <begin position="3"/>
        <end position="116"/>
    </location>
</feature>
<dbReference type="Proteomes" id="UP001321018">
    <property type="component" value="Unassembled WGS sequence"/>
</dbReference>
<evidence type="ECO:0000313" key="2">
    <source>
        <dbReference type="EMBL" id="MCU4741718.1"/>
    </source>
</evidence>
<comment type="caution">
    <text evidence="2">The sequence shown here is derived from an EMBL/GenBank/DDBJ whole genome shotgun (WGS) entry which is preliminary data.</text>
</comment>
<evidence type="ECO:0000259" key="1">
    <source>
        <dbReference type="Pfam" id="PF26240"/>
    </source>
</evidence>
<evidence type="ECO:0000313" key="3">
    <source>
        <dbReference type="EMBL" id="MCU4974507.1"/>
    </source>
</evidence>
<dbReference type="EMBL" id="JAOPKA010000005">
    <property type="protein sequence ID" value="MCU4741718.1"/>
    <property type="molecule type" value="Genomic_DNA"/>
</dbReference>
<proteinExistence type="predicted"/>
<keyword evidence="4" id="KW-1185">Reference proteome</keyword>
<name>A0AAP2YZL5_9EURY</name>
<protein>
    <recommendedName>
        <fullName evidence="1">DUF8055 domain-containing protein</fullName>
    </recommendedName>
</protein>
<dbReference type="EMBL" id="JAOPKB010000012">
    <property type="protein sequence ID" value="MCU4974507.1"/>
    <property type="molecule type" value="Genomic_DNA"/>
</dbReference>
<dbReference type="InterPro" id="IPR058368">
    <property type="entry name" value="DUF8055"/>
</dbReference>
<accession>A0AAP2YZL5</accession>
<evidence type="ECO:0000313" key="5">
    <source>
        <dbReference type="Proteomes" id="UP001321018"/>
    </source>
</evidence>
<dbReference type="AlphaFoldDB" id="A0AAP2YZL5"/>
<dbReference type="Proteomes" id="UP001320972">
    <property type="component" value="Unassembled WGS sequence"/>
</dbReference>
<gene>
    <name evidence="3" type="ORF">OB955_17440</name>
    <name evidence="2" type="ORF">OB960_09950</name>
</gene>
<evidence type="ECO:0000313" key="4">
    <source>
        <dbReference type="Proteomes" id="UP001320972"/>
    </source>
</evidence>
<dbReference type="Pfam" id="PF26240">
    <property type="entry name" value="DUF8055"/>
    <property type="match status" value="1"/>
</dbReference>
<organism evidence="2 5">
    <name type="scientific">Natronoglomus mannanivorans</name>
    <dbReference type="NCBI Taxonomy" id="2979990"/>
    <lineage>
        <taxon>Archaea</taxon>
        <taxon>Methanobacteriati</taxon>
        <taxon>Methanobacteriota</taxon>
        <taxon>Stenosarchaea group</taxon>
        <taxon>Halobacteria</taxon>
        <taxon>Halobacteriales</taxon>
        <taxon>Natrialbaceae</taxon>
        <taxon>Natronoglomus</taxon>
    </lineage>
</organism>